<dbReference type="AlphaFoldDB" id="A0A7S0SAA9"/>
<evidence type="ECO:0000259" key="2">
    <source>
        <dbReference type="Pfam" id="PF03110"/>
    </source>
</evidence>
<feature type="region of interest" description="Disordered" evidence="1">
    <location>
        <begin position="177"/>
        <end position="247"/>
    </location>
</feature>
<protein>
    <recommendedName>
        <fullName evidence="2">SBP-type domain-containing protein</fullName>
    </recommendedName>
</protein>
<feature type="compositionally biased region" description="Basic and acidic residues" evidence="1">
    <location>
        <begin position="212"/>
        <end position="226"/>
    </location>
</feature>
<dbReference type="Pfam" id="PF03110">
    <property type="entry name" value="SBP"/>
    <property type="match status" value="1"/>
</dbReference>
<dbReference type="GO" id="GO:0003677">
    <property type="term" value="F:DNA binding"/>
    <property type="evidence" value="ECO:0007669"/>
    <property type="project" value="InterPro"/>
</dbReference>
<proteinExistence type="predicted"/>
<dbReference type="InterPro" id="IPR004333">
    <property type="entry name" value="SBP_dom"/>
</dbReference>
<sequence length="512" mass="57006">MAPRGKSASSGATLVGAAGVDGRQPEMKQATCRVCYEPNTLFSSISKHTRVCVSCMRAEEIILEDGSRVRFCYGHRQLQPVDAFRGKQTRCVAALETIKANRLRIKVAKFKEKELVRLKEEAKGEQNVPCQWLLGAGSPTLPTIHDGGERNAHRHGLGTETVLRAGSGGGGIGLAQSLPPNSSVAPAKRNVPLRRSGPHQRLLLASQSSENGDARDAAKAVEEAHHLSNNPRPNPTRALQEDFGAHQGSSPNVNVPLLMRSIPPQILVSISQPSVYANKQARAVEEQQYQYEHNANHHQIQNYHHQPQQQQQHVYQQNYQQNHHQHLQVEQCQMLLYHQNQHQQNYQKQQQKLEEDQQQQFQIWRYPCEEQPTGHMMATAIYAADKQVPKASEENATSVHHAPAVTSANIPIQMHSARELMCREMDDVHRSLSLGNSAISASAGHGHGHGGGFGAAQGWPPNCYSVPHHSVAARPTVLQAWLNSRQSFVAQELYQHPPPHQPPHHNQKRNRH</sequence>
<gene>
    <name evidence="3" type="ORF">MANT1106_LOCUS1935</name>
</gene>
<name>A0A7S0SAA9_9CHLO</name>
<feature type="domain" description="SBP-type" evidence="2">
    <location>
        <begin position="35"/>
        <end position="102"/>
    </location>
</feature>
<evidence type="ECO:0000256" key="1">
    <source>
        <dbReference type="SAM" id="MobiDB-lite"/>
    </source>
</evidence>
<accession>A0A7S0SAA9</accession>
<evidence type="ECO:0000313" key="3">
    <source>
        <dbReference type="EMBL" id="CAD8699253.1"/>
    </source>
</evidence>
<reference evidence="3" key="1">
    <citation type="submission" date="2021-01" db="EMBL/GenBank/DDBJ databases">
        <authorList>
            <person name="Corre E."/>
            <person name="Pelletier E."/>
            <person name="Niang G."/>
            <person name="Scheremetjew M."/>
            <person name="Finn R."/>
            <person name="Kale V."/>
            <person name="Holt S."/>
            <person name="Cochrane G."/>
            <person name="Meng A."/>
            <person name="Brown T."/>
            <person name="Cohen L."/>
        </authorList>
    </citation>
    <scope>NUCLEOTIDE SEQUENCE</scope>
    <source>
        <strain evidence="3">SL-175</strain>
    </source>
</reference>
<dbReference type="EMBL" id="HBFC01003613">
    <property type="protein sequence ID" value="CAD8699253.1"/>
    <property type="molecule type" value="Transcribed_RNA"/>
</dbReference>
<organism evidence="3">
    <name type="scientific">Mantoniella antarctica</name>
    <dbReference type="NCBI Taxonomy" id="81844"/>
    <lineage>
        <taxon>Eukaryota</taxon>
        <taxon>Viridiplantae</taxon>
        <taxon>Chlorophyta</taxon>
        <taxon>Mamiellophyceae</taxon>
        <taxon>Mamiellales</taxon>
        <taxon>Mamiellaceae</taxon>
        <taxon>Mantoniella</taxon>
    </lineage>
</organism>